<comment type="caution">
    <text evidence="2">The sequence shown here is derived from an EMBL/GenBank/DDBJ whole genome shotgun (WGS) entry which is preliminary data.</text>
</comment>
<evidence type="ECO:0000256" key="1">
    <source>
        <dbReference type="SAM" id="Phobius"/>
    </source>
</evidence>
<gene>
    <name evidence="2" type="ORF">TEA_013124</name>
</gene>
<name>A0A4S4D9V6_CAMSN</name>
<evidence type="ECO:0000313" key="3">
    <source>
        <dbReference type="Proteomes" id="UP000306102"/>
    </source>
</evidence>
<reference evidence="2 3" key="1">
    <citation type="journal article" date="2018" name="Proc. Natl. Acad. Sci. U.S.A.">
        <title>Draft genome sequence of Camellia sinensis var. sinensis provides insights into the evolution of the tea genome and tea quality.</title>
        <authorList>
            <person name="Wei C."/>
            <person name="Yang H."/>
            <person name="Wang S."/>
            <person name="Zhao J."/>
            <person name="Liu C."/>
            <person name="Gao L."/>
            <person name="Xia E."/>
            <person name="Lu Y."/>
            <person name="Tai Y."/>
            <person name="She G."/>
            <person name="Sun J."/>
            <person name="Cao H."/>
            <person name="Tong W."/>
            <person name="Gao Q."/>
            <person name="Li Y."/>
            <person name="Deng W."/>
            <person name="Jiang X."/>
            <person name="Wang W."/>
            <person name="Chen Q."/>
            <person name="Zhang S."/>
            <person name="Li H."/>
            <person name="Wu J."/>
            <person name="Wang P."/>
            <person name="Li P."/>
            <person name="Shi C."/>
            <person name="Zheng F."/>
            <person name="Jian J."/>
            <person name="Huang B."/>
            <person name="Shan D."/>
            <person name="Shi M."/>
            <person name="Fang C."/>
            <person name="Yue Y."/>
            <person name="Li F."/>
            <person name="Li D."/>
            <person name="Wei S."/>
            <person name="Han B."/>
            <person name="Jiang C."/>
            <person name="Yin Y."/>
            <person name="Xia T."/>
            <person name="Zhang Z."/>
            <person name="Bennetzen J.L."/>
            <person name="Zhao S."/>
            <person name="Wan X."/>
        </authorList>
    </citation>
    <scope>NUCLEOTIDE SEQUENCE [LARGE SCALE GENOMIC DNA]</scope>
    <source>
        <strain evidence="3">cv. Shuchazao</strain>
        <tissue evidence="2">Leaf</tissue>
    </source>
</reference>
<dbReference type="AlphaFoldDB" id="A0A4S4D9V6"/>
<dbReference type="EMBL" id="SDRB02011994">
    <property type="protein sequence ID" value="THF99244.1"/>
    <property type="molecule type" value="Genomic_DNA"/>
</dbReference>
<accession>A0A4S4D9V6</accession>
<dbReference type="Proteomes" id="UP000306102">
    <property type="component" value="Unassembled WGS sequence"/>
</dbReference>
<evidence type="ECO:0000313" key="2">
    <source>
        <dbReference type="EMBL" id="THF99244.1"/>
    </source>
</evidence>
<protein>
    <submittedName>
        <fullName evidence="2">Uncharacterized protein</fullName>
    </submittedName>
</protein>
<keyword evidence="1" id="KW-0812">Transmembrane</keyword>
<keyword evidence="3" id="KW-1185">Reference proteome</keyword>
<keyword evidence="1" id="KW-1133">Transmembrane helix</keyword>
<organism evidence="2 3">
    <name type="scientific">Camellia sinensis var. sinensis</name>
    <name type="common">China tea</name>
    <dbReference type="NCBI Taxonomy" id="542762"/>
    <lineage>
        <taxon>Eukaryota</taxon>
        <taxon>Viridiplantae</taxon>
        <taxon>Streptophyta</taxon>
        <taxon>Embryophyta</taxon>
        <taxon>Tracheophyta</taxon>
        <taxon>Spermatophyta</taxon>
        <taxon>Magnoliopsida</taxon>
        <taxon>eudicotyledons</taxon>
        <taxon>Gunneridae</taxon>
        <taxon>Pentapetalae</taxon>
        <taxon>asterids</taxon>
        <taxon>Ericales</taxon>
        <taxon>Theaceae</taxon>
        <taxon>Camellia</taxon>
    </lineage>
</organism>
<keyword evidence="1" id="KW-0472">Membrane</keyword>
<proteinExistence type="predicted"/>
<sequence>MCVAGTSGADEDGLGMGSLEMTAVAATAVVVEQGRMKEEFLTESYGADLSSEYEFTKVFSLRWINRLVYLWLLLVLLPCTVKYVWIAANIIFLRLHGLCLLRHFSYACRAIRLYTLSQFEFLIDEAIINDKNMNFMRIGRRYVDIVEVFSDHL</sequence>
<feature type="transmembrane region" description="Helical" evidence="1">
    <location>
        <begin position="68"/>
        <end position="93"/>
    </location>
</feature>